<proteinExistence type="predicted"/>
<organism evidence="2 3">
    <name type="scientific">Botrytis galanthina</name>
    <dbReference type="NCBI Taxonomy" id="278940"/>
    <lineage>
        <taxon>Eukaryota</taxon>
        <taxon>Fungi</taxon>
        <taxon>Dikarya</taxon>
        <taxon>Ascomycota</taxon>
        <taxon>Pezizomycotina</taxon>
        <taxon>Leotiomycetes</taxon>
        <taxon>Helotiales</taxon>
        <taxon>Sclerotiniaceae</taxon>
        <taxon>Botrytis</taxon>
    </lineage>
</organism>
<keyword evidence="1" id="KW-0175">Coiled coil</keyword>
<dbReference type="OrthoDB" id="3557439at2759"/>
<dbReference type="Proteomes" id="UP000308671">
    <property type="component" value="Unassembled WGS sequence"/>
</dbReference>
<feature type="coiled-coil region" evidence="1">
    <location>
        <begin position="90"/>
        <end position="166"/>
    </location>
</feature>
<protein>
    <submittedName>
        <fullName evidence="2">Uncharacterized protein</fullName>
    </submittedName>
</protein>
<sequence length="388" mass="44730">MSEILDPHQALIKQIEGELKKKYFGSDSVDVYEKFLKEKGLNEFEPQFSPLQCKLSLVESRTRHMRVATEVADRKLEISEEKRKVNIQELLESRKEALMIDNELREAKAEIERLKRGECSHLEEISLLLLEKEEEKRKTKELQDTIKKLQEEAVKQEQAFRQAKLDTETRHRKELGQLAANLEATTTKAEQASTNLQKIKQGSTKALAKLNTKLAKNTAALTEKEQELSIATEALATKSSESEDISKTFSEIKQSHSNCSKTIKSLEIDLRDAKAINNASRTSAHAEADRMKKGIAKATADLEARLNILGYNDQGLERKCRMFEDRYSEQVIASTKKEEQLIRSVVEERRTHDRVLELQRDLEKEENRFFELELAFRDLQHRFGVDQE</sequence>
<evidence type="ECO:0000313" key="3">
    <source>
        <dbReference type="Proteomes" id="UP000308671"/>
    </source>
</evidence>
<dbReference type="EMBL" id="PQXL01000377">
    <property type="protein sequence ID" value="THV46551.1"/>
    <property type="molecule type" value="Genomic_DNA"/>
</dbReference>
<evidence type="ECO:0000313" key="2">
    <source>
        <dbReference type="EMBL" id="THV46551.1"/>
    </source>
</evidence>
<dbReference type="AlphaFoldDB" id="A0A4S8QQT9"/>
<reference evidence="2 3" key="1">
    <citation type="submission" date="2017-12" db="EMBL/GenBank/DDBJ databases">
        <title>Comparative genomics of Botrytis spp.</title>
        <authorList>
            <person name="Valero-Jimenez C.A."/>
            <person name="Tapia P."/>
            <person name="Veloso J."/>
            <person name="Silva-Moreno E."/>
            <person name="Staats M."/>
            <person name="Valdes J.H."/>
            <person name="Van Kan J.A.L."/>
        </authorList>
    </citation>
    <scope>NUCLEOTIDE SEQUENCE [LARGE SCALE GENOMIC DNA]</scope>
    <source>
        <strain evidence="2 3">MUCL435</strain>
    </source>
</reference>
<name>A0A4S8QQT9_9HELO</name>
<keyword evidence="3" id="KW-1185">Reference proteome</keyword>
<accession>A0A4S8QQT9</accession>
<evidence type="ECO:0000256" key="1">
    <source>
        <dbReference type="SAM" id="Coils"/>
    </source>
</evidence>
<feature type="coiled-coil region" evidence="1">
    <location>
        <begin position="348"/>
        <end position="382"/>
    </location>
</feature>
<gene>
    <name evidence="2" type="ORF">BGAL_0377g00080</name>
</gene>
<comment type="caution">
    <text evidence="2">The sequence shown here is derived from an EMBL/GenBank/DDBJ whole genome shotgun (WGS) entry which is preliminary data.</text>
</comment>